<dbReference type="CDD" id="cd02440">
    <property type="entry name" value="AdoMet_MTases"/>
    <property type="match status" value="1"/>
</dbReference>
<reference evidence="2 3" key="1">
    <citation type="submission" date="2020-05" db="EMBL/GenBank/DDBJ databases">
        <title>Flexivirga sp. ID2601S isolated from air conditioner.</title>
        <authorList>
            <person name="Kim D.H."/>
        </authorList>
    </citation>
    <scope>NUCLEOTIDE SEQUENCE [LARGE SCALE GENOMIC DNA]</scope>
    <source>
        <strain evidence="2 3">ID2601S</strain>
    </source>
</reference>
<proteinExistence type="predicted"/>
<comment type="caution">
    <text evidence="2">The sequence shown here is derived from an EMBL/GenBank/DDBJ whole genome shotgun (WGS) entry which is preliminary data.</text>
</comment>
<dbReference type="GO" id="GO:0008757">
    <property type="term" value="F:S-adenosylmethionine-dependent methyltransferase activity"/>
    <property type="evidence" value="ECO:0007669"/>
    <property type="project" value="InterPro"/>
</dbReference>
<keyword evidence="2" id="KW-0489">Methyltransferase</keyword>
<evidence type="ECO:0000259" key="1">
    <source>
        <dbReference type="Pfam" id="PF08241"/>
    </source>
</evidence>
<accession>A0A849AWX8</accession>
<dbReference type="EMBL" id="JABENB010000003">
    <property type="protein sequence ID" value="NNG41172.1"/>
    <property type="molecule type" value="Genomic_DNA"/>
</dbReference>
<dbReference type="InterPro" id="IPR013216">
    <property type="entry name" value="Methyltransf_11"/>
</dbReference>
<dbReference type="GO" id="GO:0032259">
    <property type="term" value="P:methylation"/>
    <property type="evidence" value="ECO:0007669"/>
    <property type="project" value="UniProtKB-KW"/>
</dbReference>
<dbReference type="Proteomes" id="UP000557772">
    <property type="component" value="Unassembled WGS sequence"/>
</dbReference>
<keyword evidence="2" id="KW-0808">Transferase</keyword>
<evidence type="ECO:0000313" key="3">
    <source>
        <dbReference type="Proteomes" id="UP000557772"/>
    </source>
</evidence>
<dbReference type="AlphaFoldDB" id="A0A849AWX8"/>
<dbReference type="InterPro" id="IPR029063">
    <property type="entry name" value="SAM-dependent_MTases_sf"/>
</dbReference>
<gene>
    <name evidence="2" type="ORF">HJ588_18080</name>
</gene>
<dbReference type="PANTHER" id="PTHR42912:SF93">
    <property type="entry name" value="N6-ADENOSINE-METHYLTRANSFERASE TMT1A"/>
    <property type="match status" value="1"/>
</dbReference>
<sequence>MDSFGVGRRGAGREETRSANRRWWDDEAVPYYAEHGDFLGDSDLVWGPEGLTESELRLLEPLAGRDVLEIGAGAAQGGRYVQGQGARVVATDLSAGMLRQAALIDRDASRPVPLAQCDAMALPFADASFDVVFTAYGAVPFVADSAAVMSQAARVLRPGGRLVFSTTHPIRWAFPDVPGVAGLVADRPYFDRTPYVEQDDTGRATYVEHHRTLGDRVREIAAAGLVLVDLVEPEWPARNTAEWGGWSPTRGRIIPGTAIFVAQKQPSRAGADL</sequence>
<dbReference type="SUPFAM" id="SSF53335">
    <property type="entry name" value="S-adenosyl-L-methionine-dependent methyltransferases"/>
    <property type="match status" value="1"/>
</dbReference>
<keyword evidence="3" id="KW-1185">Reference proteome</keyword>
<dbReference type="Pfam" id="PF08241">
    <property type="entry name" value="Methyltransf_11"/>
    <property type="match status" value="1"/>
</dbReference>
<evidence type="ECO:0000313" key="2">
    <source>
        <dbReference type="EMBL" id="NNG41172.1"/>
    </source>
</evidence>
<dbReference type="PANTHER" id="PTHR42912">
    <property type="entry name" value="METHYLTRANSFERASE"/>
    <property type="match status" value="1"/>
</dbReference>
<name>A0A849AWX8_9MICO</name>
<feature type="domain" description="Methyltransferase type 11" evidence="1">
    <location>
        <begin position="68"/>
        <end position="164"/>
    </location>
</feature>
<organism evidence="2 3">
    <name type="scientific">Flexivirga aerilata</name>
    <dbReference type="NCBI Taxonomy" id="1656889"/>
    <lineage>
        <taxon>Bacteria</taxon>
        <taxon>Bacillati</taxon>
        <taxon>Actinomycetota</taxon>
        <taxon>Actinomycetes</taxon>
        <taxon>Micrococcales</taxon>
        <taxon>Dermacoccaceae</taxon>
        <taxon>Flexivirga</taxon>
    </lineage>
</organism>
<protein>
    <submittedName>
        <fullName evidence="2">Class I SAM-dependent methyltransferase</fullName>
    </submittedName>
</protein>
<dbReference type="InterPro" id="IPR050508">
    <property type="entry name" value="Methyltransf_Superfamily"/>
</dbReference>
<dbReference type="Gene3D" id="3.40.50.150">
    <property type="entry name" value="Vaccinia Virus protein VP39"/>
    <property type="match status" value="1"/>
</dbReference>